<protein>
    <recommendedName>
        <fullName evidence="7">Ras GEF</fullName>
    </recommendedName>
</protein>
<dbReference type="Gene3D" id="1.10.840.10">
    <property type="entry name" value="Ras guanine-nucleotide exchange factors catalytic domain"/>
    <property type="match status" value="1"/>
</dbReference>
<accession>A0AAW2ZQY8</accession>
<sequence>MTHDSFTTTKQLVQKLIARYNVPPPLPQRKADYEGRIIKLALIPNDNNSITAALSEDFSYVDDFYKRNRYLFEDFIKTHLEKIRLRIGVTIKHWLSNYYKDFRDDKESRKLLQAFTFRELNVTFMESLSERLKTLYDEHYKRRDTFTAQQIERLQEMHTLKQLKDKKEQKFSSKFKLEIKGNKIVNTLSSDSLKNLPMNAFKSTDLVASLTIIAFNIFKRIRPSELLNQAWMKDDKRTYAPNIVASIQRSNDVAQWVATEILLQKDIKDRAKVLKKFIKCAYKCEKVKNYNTMQDILSGLNTNPIHRLTKTWDLLEEDIRAHFDRLNEIVNPKKSYAGLRNACKLVGNSPCLPYIGIYLTDVLFIEDGNKDNDKDGFINFAKRRLLGNIIRDLQMYQVNGYDLKEQPVIRERLITLRYKTMDDLLTISKTLEEPPQKTVKKKLLLQQQIES</sequence>
<dbReference type="AlphaFoldDB" id="A0AAW2ZQY8"/>
<name>A0AAW2ZQY8_9EUKA</name>
<dbReference type="GO" id="GO:0007265">
    <property type="term" value="P:Ras protein signal transduction"/>
    <property type="evidence" value="ECO:0007669"/>
    <property type="project" value="TreeGrafter"/>
</dbReference>
<dbReference type="Gene3D" id="1.20.870.10">
    <property type="entry name" value="Son of sevenless (SoS) protein Chain: S domain 1"/>
    <property type="match status" value="1"/>
</dbReference>
<feature type="domain" description="Ras-GEF" evidence="3">
    <location>
        <begin position="202"/>
        <end position="434"/>
    </location>
</feature>
<dbReference type="InterPro" id="IPR036964">
    <property type="entry name" value="RASGEF_cat_dom_sf"/>
</dbReference>
<dbReference type="PROSITE" id="PS50212">
    <property type="entry name" value="RASGEF_NTER"/>
    <property type="match status" value="1"/>
</dbReference>
<dbReference type="PROSITE" id="PS50009">
    <property type="entry name" value="RASGEF_CAT"/>
    <property type="match status" value="1"/>
</dbReference>
<organism evidence="5 6">
    <name type="scientific">Acrasis kona</name>
    <dbReference type="NCBI Taxonomy" id="1008807"/>
    <lineage>
        <taxon>Eukaryota</taxon>
        <taxon>Discoba</taxon>
        <taxon>Heterolobosea</taxon>
        <taxon>Tetramitia</taxon>
        <taxon>Eutetramitia</taxon>
        <taxon>Acrasidae</taxon>
        <taxon>Acrasis</taxon>
    </lineage>
</organism>
<dbReference type="Proteomes" id="UP001431209">
    <property type="component" value="Unassembled WGS sequence"/>
</dbReference>
<dbReference type="InterPro" id="IPR023578">
    <property type="entry name" value="Ras_GEF_dom_sf"/>
</dbReference>
<evidence type="ECO:0000313" key="5">
    <source>
        <dbReference type="EMBL" id="KAL0491159.1"/>
    </source>
</evidence>
<dbReference type="CDD" id="cd00155">
    <property type="entry name" value="RasGEF"/>
    <property type="match status" value="1"/>
</dbReference>
<keyword evidence="1 2" id="KW-0344">Guanine-nucleotide releasing factor</keyword>
<dbReference type="EMBL" id="JAOPGA020001767">
    <property type="protein sequence ID" value="KAL0491159.1"/>
    <property type="molecule type" value="Genomic_DNA"/>
</dbReference>
<proteinExistence type="predicted"/>
<dbReference type="Pfam" id="PF00617">
    <property type="entry name" value="RasGEF"/>
    <property type="match status" value="1"/>
</dbReference>
<dbReference type="InterPro" id="IPR000651">
    <property type="entry name" value="Ras-like_Gua-exchang_fac_N"/>
</dbReference>
<dbReference type="Pfam" id="PF00618">
    <property type="entry name" value="RasGEF_N"/>
    <property type="match status" value="1"/>
</dbReference>
<reference evidence="5 6" key="1">
    <citation type="submission" date="2024-03" db="EMBL/GenBank/DDBJ databases">
        <title>The Acrasis kona genome and developmental transcriptomes reveal deep origins of eukaryotic multicellular pathways.</title>
        <authorList>
            <person name="Sheikh S."/>
            <person name="Fu C.-J."/>
            <person name="Brown M.W."/>
            <person name="Baldauf S.L."/>
        </authorList>
    </citation>
    <scope>NUCLEOTIDE SEQUENCE [LARGE SCALE GENOMIC DNA]</scope>
    <source>
        <strain evidence="5 6">ATCC MYA-3509</strain>
    </source>
</reference>
<feature type="domain" description="N-terminal Ras-GEF" evidence="4">
    <location>
        <begin position="1"/>
        <end position="140"/>
    </location>
</feature>
<gene>
    <name evidence="5" type="ORF">AKO1_010017</name>
</gene>
<dbReference type="PANTHER" id="PTHR23113:SF368">
    <property type="entry name" value="CELL DIVISION CONTROL PROTEIN 25"/>
    <property type="match status" value="1"/>
</dbReference>
<dbReference type="SMART" id="SM00147">
    <property type="entry name" value="RasGEF"/>
    <property type="match status" value="1"/>
</dbReference>
<evidence type="ECO:0008006" key="7">
    <source>
        <dbReference type="Google" id="ProtNLM"/>
    </source>
</evidence>
<keyword evidence="6" id="KW-1185">Reference proteome</keyword>
<evidence type="ECO:0000259" key="4">
    <source>
        <dbReference type="PROSITE" id="PS50212"/>
    </source>
</evidence>
<evidence type="ECO:0000313" key="6">
    <source>
        <dbReference type="Proteomes" id="UP001431209"/>
    </source>
</evidence>
<evidence type="ECO:0000256" key="2">
    <source>
        <dbReference type="PROSITE-ProRule" id="PRU00168"/>
    </source>
</evidence>
<dbReference type="GO" id="GO:0005085">
    <property type="term" value="F:guanyl-nucleotide exchange factor activity"/>
    <property type="evidence" value="ECO:0007669"/>
    <property type="project" value="UniProtKB-KW"/>
</dbReference>
<dbReference type="SUPFAM" id="SSF48366">
    <property type="entry name" value="Ras GEF"/>
    <property type="match status" value="1"/>
</dbReference>
<comment type="caution">
    <text evidence="5">The sequence shown here is derived from an EMBL/GenBank/DDBJ whole genome shotgun (WGS) entry which is preliminary data.</text>
</comment>
<evidence type="ECO:0000259" key="3">
    <source>
        <dbReference type="PROSITE" id="PS50009"/>
    </source>
</evidence>
<dbReference type="InterPro" id="IPR008937">
    <property type="entry name" value="Ras-like_GEF"/>
</dbReference>
<evidence type="ECO:0000256" key="1">
    <source>
        <dbReference type="ARBA" id="ARBA00022658"/>
    </source>
</evidence>
<dbReference type="InterPro" id="IPR001895">
    <property type="entry name" value="RASGEF_cat_dom"/>
</dbReference>
<dbReference type="GO" id="GO:0005886">
    <property type="term" value="C:plasma membrane"/>
    <property type="evidence" value="ECO:0007669"/>
    <property type="project" value="TreeGrafter"/>
</dbReference>
<dbReference type="CDD" id="cd06224">
    <property type="entry name" value="REM"/>
    <property type="match status" value="1"/>
</dbReference>
<dbReference type="PANTHER" id="PTHR23113">
    <property type="entry name" value="GUANINE NUCLEOTIDE EXCHANGE FACTOR"/>
    <property type="match status" value="1"/>
</dbReference>